<comment type="caution">
    <text evidence="4">The sequence shown here is derived from an EMBL/GenBank/DDBJ whole genome shotgun (WGS) entry which is preliminary data.</text>
</comment>
<dbReference type="RefSeq" id="WP_152752505.1">
    <property type="nucleotide sequence ID" value="NZ_SPSE01000033.1"/>
</dbReference>
<dbReference type="SUPFAM" id="SSF53474">
    <property type="entry name" value="alpha/beta-Hydrolases"/>
    <property type="match status" value="1"/>
</dbReference>
<dbReference type="GO" id="GO:0016020">
    <property type="term" value="C:membrane"/>
    <property type="evidence" value="ECO:0007669"/>
    <property type="project" value="TreeGrafter"/>
</dbReference>
<reference evidence="4 5" key="1">
    <citation type="journal article" date="2019" name="Lett. Appl. Microbiol.">
        <title>A case of 'blown pack' spoilage of vacuum-packaged pork likely associated with Clostridium estertheticum in Canada.</title>
        <authorList>
            <person name="Zhang P."/>
            <person name="Ward P."/>
            <person name="McMullen L.M."/>
            <person name="Yang X."/>
        </authorList>
    </citation>
    <scope>NUCLEOTIDE SEQUENCE [LARGE SCALE GENOMIC DNA]</scope>
    <source>
        <strain evidence="4 5">MA19</strain>
    </source>
</reference>
<name>A0A5N7J2A6_9CLOT</name>
<feature type="domain" description="AB hydrolase-1" evidence="3">
    <location>
        <begin position="23"/>
        <end position="286"/>
    </location>
</feature>
<evidence type="ECO:0000313" key="5">
    <source>
        <dbReference type="Proteomes" id="UP000342249"/>
    </source>
</evidence>
<evidence type="ECO:0000259" key="3">
    <source>
        <dbReference type="Pfam" id="PF00561"/>
    </source>
</evidence>
<dbReference type="InterPro" id="IPR000073">
    <property type="entry name" value="AB_hydrolase_1"/>
</dbReference>
<dbReference type="InterPro" id="IPR050266">
    <property type="entry name" value="AB_hydrolase_sf"/>
</dbReference>
<keyword evidence="2 4" id="KW-0378">Hydrolase</keyword>
<evidence type="ECO:0000313" key="4">
    <source>
        <dbReference type="EMBL" id="MPQ62869.1"/>
    </source>
</evidence>
<dbReference type="EMBL" id="SPSF01000032">
    <property type="protein sequence ID" value="MPQ62869.1"/>
    <property type="molecule type" value="Genomic_DNA"/>
</dbReference>
<dbReference type="Proteomes" id="UP000342249">
    <property type="component" value="Unassembled WGS sequence"/>
</dbReference>
<organism evidence="4 5">
    <name type="scientific">Clostridium estertheticum</name>
    <dbReference type="NCBI Taxonomy" id="238834"/>
    <lineage>
        <taxon>Bacteria</taxon>
        <taxon>Bacillati</taxon>
        <taxon>Bacillota</taxon>
        <taxon>Clostridia</taxon>
        <taxon>Eubacteriales</taxon>
        <taxon>Clostridiaceae</taxon>
        <taxon>Clostridium</taxon>
    </lineage>
</organism>
<dbReference type="Gene3D" id="3.40.50.1820">
    <property type="entry name" value="alpha/beta hydrolase"/>
    <property type="match status" value="1"/>
</dbReference>
<dbReference type="PANTHER" id="PTHR43798">
    <property type="entry name" value="MONOACYLGLYCEROL LIPASE"/>
    <property type="match status" value="1"/>
</dbReference>
<dbReference type="GO" id="GO:0004177">
    <property type="term" value="F:aminopeptidase activity"/>
    <property type="evidence" value="ECO:0007669"/>
    <property type="project" value="UniProtKB-EC"/>
</dbReference>
<dbReference type="InterPro" id="IPR002410">
    <property type="entry name" value="Peptidase_S33"/>
</dbReference>
<evidence type="ECO:0000256" key="2">
    <source>
        <dbReference type="ARBA" id="ARBA00022801"/>
    </source>
</evidence>
<protein>
    <submittedName>
        <fullName evidence="4">Alpha/beta hydrolase</fullName>
    </submittedName>
</protein>
<comment type="similarity">
    <text evidence="1">Belongs to the peptidase S33 family.</text>
</comment>
<dbReference type="GO" id="GO:0006508">
    <property type="term" value="P:proteolysis"/>
    <property type="evidence" value="ECO:0007669"/>
    <property type="project" value="InterPro"/>
</dbReference>
<dbReference type="InterPro" id="IPR029058">
    <property type="entry name" value="AB_hydrolase_fold"/>
</dbReference>
<proteinExistence type="inferred from homology"/>
<sequence>MVEYYKIRGKDLYTEILGEDSSPVLLFIHGGPGGIGVADFIQYQGDRLSQNFKVIAPDQRGVWRSEAILDEEHISLEDIIEDFEELRKKLHIKKWSLLSHSFGGYLAVLYANLYPNSIECMLYECPSFSFALSERSMLNEAAKELIKLGNLSLAQNYFKVLREITDYRDINKLLIKALNQLGANGNNCMWFRSDKQIIERIAMSTNDAKNLWNKSTKTRIRLLKDWRVYNDVFTELSNVNKPSLLIKGKYDPITCEVQTAEFMKRVQDKQVVTFDFSGHYTRIEEPDKYCEVITSYIYNKMK</sequence>
<accession>A0A5N7J2A6</accession>
<dbReference type="PRINTS" id="PR00793">
    <property type="entry name" value="PROAMNOPTASE"/>
</dbReference>
<evidence type="ECO:0000256" key="1">
    <source>
        <dbReference type="ARBA" id="ARBA00010088"/>
    </source>
</evidence>
<dbReference type="Pfam" id="PF00561">
    <property type="entry name" value="Abhydrolase_1"/>
    <property type="match status" value="1"/>
</dbReference>
<dbReference type="PANTHER" id="PTHR43798:SF33">
    <property type="entry name" value="HYDROLASE, PUTATIVE (AFU_ORTHOLOGUE AFUA_2G14860)-RELATED"/>
    <property type="match status" value="1"/>
</dbReference>
<dbReference type="AlphaFoldDB" id="A0A5N7J2A6"/>
<gene>
    <name evidence="4" type="ORF">E4V82_12220</name>
</gene>